<dbReference type="PANTHER" id="PTHR11257">
    <property type="entry name" value="CHEMOSENSORY PROTEIN-RELATED"/>
    <property type="match status" value="1"/>
</dbReference>
<comment type="caution">
    <text evidence="2">The sequence shown here is derived from an EMBL/GenBank/DDBJ whole genome shotgun (WGS) entry which is preliminary data.</text>
</comment>
<dbReference type="PANTHER" id="PTHR11257:SF12">
    <property type="entry name" value="EJACULATORY BULB-SPECIFIC PROTEIN 3-RELATED"/>
    <property type="match status" value="1"/>
</dbReference>
<gene>
    <name evidence="2" type="ORF">ACAOBT_LOCUS25747</name>
</gene>
<dbReference type="Pfam" id="PF03392">
    <property type="entry name" value="OS-D"/>
    <property type="match status" value="1"/>
</dbReference>
<name>A0A9P0LL07_ACAOB</name>
<dbReference type="EMBL" id="CAKOFQ010007420">
    <property type="protein sequence ID" value="CAH2000709.1"/>
    <property type="molecule type" value="Genomic_DNA"/>
</dbReference>
<protein>
    <submittedName>
        <fullName evidence="2">Uncharacterized protein</fullName>
    </submittedName>
</protein>
<sequence>MKVCVLLAVAFFGAVLADDKYTTKYDNVDLDEIIKSERLLKNYVNCLLDKGKCTPDGAELKKVLPDALQTDCSKCSETQKKGSKKIIRHLIDHKADWYKELEAKYDPSGSYNKKYQEELKNQK</sequence>
<dbReference type="InterPro" id="IPR005055">
    <property type="entry name" value="A10/PebIII"/>
</dbReference>
<dbReference type="Proteomes" id="UP001152888">
    <property type="component" value="Unassembled WGS sequence"/>
</dbReference>
<dbReference type="OrthoDB" id="6344725at2759"/>
<dbReference type="Gene3D" id="1.10.2080.10">
    <property type="entry name" value="Insect odorant-binding protein A10/Ejaculatory bulb-specific protein 3"/>
    <property type="match status" value="1"/>
</dbReference>
<dbReference type="InterPro" id="IPR036682">
    <property type="entry name" value="OS_D_A10/PebIII_sf"/>
</dbReference>
<organism evidence="2 3">
    <name type="scientific">Acanthoscelides obtectus</name>
    <name type="common">Bean weevil</name>
    <name type="synonym">Bruchus obtectus</name>
    <dbReference type="NCBI Taxonomy" id="200917"/>
    <lineage>
        <taxon>Eukaryota</taxon>
        <taxon>Metazoa</taxon>
        <taxon>Ecdysozoa</taxon>
        <taxon>Arthropoda</taxon>
        <taxon>Hexapoda</taxon>
        <taxon>Insecta</taxon>
        <taxon>Pterygota</taxon>
        <taxon>Neoptera</taxon>
        <taxon>Endopterygota</taxon>
        <taxon>Coleoptera</taxon>
        <taxon>Polyphaga</taxon>
        <taxon>Cucujiformia</taxon>
        <taxon>Chrysomeloidea</taxon>
        <taxon>Chrysomelidae</taxon>
        <taxon>Bruchinae</taxon>
        <taxon>Bruchini</taxon>
        <taxon>Acanthoscelides</taxon>
    </lineage>
</organism>
<feature type="chain" id="PRO_5040499274" evidence="1">
    <location>
        <begin position="18"/>
        <end position="123"/>
    </location>
</feature>
<feature type="signal peptide" evidence="1">
    <location>
        <begin position="1"/>
        <end position="17"/>
    </location>
</feature>
<keyword evidence="1" id="KW-0732">Signal</keyword>
<dbReference type="SUPFAM" id="SSF100910">
    <property type="entry name" value="Chemosensory protein Csp2"/>
    <property type="match status" value="1"/>
</dbReference>
<accession>A0A9P0LL07</accession>
<evidence type="ECO:0000313" key="3">
    <source>
        <dbReference type="Proteomes" id="UP001152888"/>
    </source>
</evidence>
<evidence type="ECO:0000256" key="1">
    <source>
        <dbReference type="SAM" id="SignalP"/>
    </source>
</evidence>
<proteinExistence type="predicted"/>
<reference evidence="2" key="1">
    <citation type="submission" date="2022-03" db="EMBL/GenBank/DDBJ databases">
        <authorList>
            <person name="Sayadi A."/>
        </authorList>
    </citation>
    <scope>NUCLEOTIDE SEQUENCE</scope>
</reference>
<keyword evidence="3" id="KW-1185">Reference proteome</keyword>
<dbReference type="AlphaFoldDB" id="A0A9P0LL07"/>
<evidence type="ECO:0000313" key="2">
    <source>
        <dbReference type="EMBL" id="CAH2000709.1"/>
    </source>
</evidence>